<dbReference type="SMART" id="SM00220">
    <property type="entry name" value="S_TKc"/>
    <property type="match status" value="1"/>
</dbReference>
<dbReference type="HOGENOM" id="CLU_000288_181_1_1"/>
<dbReference type="PROSITE" id="PS00108">
    <property type="entry name" value="PROTEIN_KINASE_ST"/>
    <property type="match status" value="1"/>
</dbReference>
<evidence type="ECO:0000256" key="7">
    <source>
        <dbReference type="ARBA" id="ARBA00022840"/>
    </source>
</evidence>
<dbReference type="PROSITE" id="PS50011">
    <property type="entry name" value="PROTEIN_KINASE_DOM"/>
    <property type="match status" value="1"/>
</dbReference>
<keyword evidence="7 10" id="KW-0067">ATP-binding</keyword>
<keyword evidence="6" id="KW-0418">Kinase</keyword>
<dbReference type="AlphaFoldDB" id="A0A0D3KQY3"/>
<dbReference type="Gene3D" id="3.30.200.20">
    <property type="entry name" value="Phosphorylase Kinase, domain 1"/>
    <property type="match status" value="1"/>
</dbReference>
<dbReference type="GO" id="GO:0005524">
    <property type="term" value="F:ATP binding"/>
    <property type="evidence" value="ECO:0007669"/>
    <property type="project" value="UniProtKB-UniRule"/>
</dbReference>
<evidence type="ECO:0000256" key="9">
    <source>
        <dbReference type="ARBA" id="ARBA00048367"/>
    </source>
</evidence>
<sequence length="298" mass="33211">ETIGAGSFGKVYRARSRAEGSIVAVKKTELNAGDNGISVYTLREVALLKNLIHPNVPFSTVRMQEFLECREQEEMYLIFEYLDEDLAKCLETKGLQERSGTSARCAPLLIAPQILRGLAACHARRILHRDLKPHNVLIREDGSVKVADFGLARTEMSFSLNARRDEVYTNEVVTLYYRAPELLLGATEYGPSVDIWSVGCIFSELSSHRPLFEGSSPIEMLAKIFQLVGTPHESHGKSLLTLPGAGQLDFGKFPRWQPKSVREASALPLLARFLALEPGMRPSAEEALQDPYFASQRF</sequence>
<comment type="catalytic activity">
    <reaction evidence="9">
        <text>L-seryl-[protein] + ATP = O-phospho-L-seryl-[protein] + ADP + H(+)</text>
        <dbReference type="Rhea" id="RHEA:17989"/>
        <dbReference type="Rhea" id="RHEA-COMP:9863"/>
        <dbReference type="Rhea" id="RHEA-COMP:11604"/>
        <dbReference type="ChEBI" id="CHEBI:15378"/>
        <dbReference type="ChEBI" id="CHEBI:29999"/>
        <dbReference type="ChEBI" id="CHEBI:30616"/>
        <dbReference type="ChEBI" id="CHEBI:83421"/>
        <dbReference type="ChEBI" id="CHEBI:456216"/>
        <dbReference type="EC" id="2.7.11.22"/>
    </reaction>
</comment>
<proteinExistence type="inferred from homology"/>
<dbReference type="PaxDb" id="2903-EOD38168"/>
<evidence type="ECO:0000256" key="5">
    <source>
        <dbReference type="ARBA" id="ARBA00022741"/>
    </source>
</evidence>
<dbReference type="InterPro" id="IPR011009">
    <property type="entry name" value="Kinase-like_dom_sf"/>
</dbReference>
<dbReference type="Pfam" id="PF00069">
    <property type="entry name" value="Pkinase"/>
    <property type="match status" value="1"/>
</dbReference>
<reference evidence="14" key="1">
    <citation type="journal article" date="2013" name="Nature">
        <title>Pan genome of the phytoplankton Emiliania underpins its global distribution.</title>
        <authorList>
            <person name="Read B.A."/>
            <person name="Kegel J."/>
            <person name="Klute M.J."/>
            <person name="Kuo A."/>
            <person name="Lefebvre S.C."/>
            <person name="Maumus F."/>
            <person name="Mayer C."/>
            <person name="Miller J."/>
            <person name="Monier A."/>
            <person name="Salamov A."/>
            <person name="Young J."/>
            <person name="Aguilar M."/>
            <person name="Claverie J.M."/>
            <person name="Frickenhaus S."/>
            <person name="Gonzalez K."/>
            <person name="Herman E.K."/>
            <person name="Lin Y.C."/>
            <person name="Napier J."/>
            <person name="Ogata H."/>
            <person name="Sarno A.F."/>
            <person name="Shmutz J."/>
            <person name="Schroeder D."/>
            <person name="de Vargas C."/>
            <person name="Verret F."/>
            <person name="von Dassow P."/>
            <person name="Valentin K."/>
            <person name="Van de Peer Y."/>
            <person name="Wheeler G."/>
            <person name="Dacks J.B."/>
            <person name="Delwiche C.F."/>
            <person name="Dyhrman S.T."/>
            <person name="Glockner G."/>
            <person name="John U."/>
            <person name="Richards T."/>
            <person name="Worden A.Z."/>
            <person name="Zhang X."/>
            <person name="Grigoriev I.V."/>
            <person name="Allen A.E."/>
            <person name="Bidle K."/>
            <person name="Borodovsky M."/>
            <person name="Bowler C."/>
            <person name="Brownlee C."/>
            <person name="Cock J.M."/>
            <person name="Elias M."/>
            <person name="Gladyshev V.N."/>
            <person name="Groth M."/>
            <person name="Guda C."/>
            <person name="Hadaegh A."/>
            <person name="Iglesias-Rodriguez M.D."/>
            <person name="Jenkins J."/>
            <person name="Jones B.M."/>
            <person name="Lawson T."/>
            <person name="Leese F."/>
            <person name="Lindquist E."/>
            <person name="Lobanov A."/>
            <person name="Lomsadze A."/>
            <person name="Malik S.B."/>
            <person name="Marsh M.E."/>
            <person name="Mackinder L."/>
            <person name="Mock T."/>
            <person name="Mueller-Roeber B."/>
            <person name="Pagarete A."/>
            <person name="Parker M."/>
            <person name="Probert I."/>
            <person name="Quesneville H."/>
            <person name="Raines C."/>
            <person name="Rensing S.A."/>
            <person name="Riano-Pachon D.M."/>
            <person name="Richier S."/>
            <person name="Rokitta S."/>
            <person name="Shiraiwa Y."/>
            <person name="Soanes D.M."/>
            <person name="van der Giezen M."/>
            <person name="Wahlund T.M."/>
            <person name="Williams B."/>
            <person name="Wilson W."/>
            <person name="Wolfe G."/>
            <person name="Wurch L.L."/>
        </authorList>
    </citation>
    <scope>NUCLEOTIDE SEQUENCE</scope>
</reference>
<keyword evidence="5 10" id="KW-0547">Nucleotide-binding</keyword>
<evidence type="ECO:0000259" key="12">
    <source>
        <dbReference type="PROSITE" id="PS50011"/>
    </source>
</evidence>
<dbReference type="InterPro" id="IPR017441">
    <property type="entry name" value="Protein_kinase_ATP_BS"/>
</dbReference>
<evidence type="ECO:0000256" key="6">
    <source>
        <dbReference type="ARBA" id="ARBA00022777"/>
    </source>
</evidence>
<accession>A0A0D3KQY3</accession>
<dbReference type="GO" id="GO:0004693">
    <property type="term" value="F:cyclin-dependent protein serine/threonine kinase activity"/>
    <property type="evidence" value="ECO:0007669"/>
    <property type="project" value="UniProtKB-EC"/>
</dbReference>
<dbReference type="PANTHER" id="PTHR24056:SF254">
    <property type="entry name" value="CYCLIN-DEPENDENT KINASE 2"/>
    <property type="match status" value="1"/>
</dbReference>
<keyword evidence="4" id="KW-0808">Transferase</keyword>
<dbReference type="GO" id="GO:0030332">
    <property type="term" value="F:cyclin binding"/>
    <property type="evidence" value="ECO:0007669"/>
    <property type="project" value="TreeGrafter"/>
</dbReference>
<name>A0A0D3KQY3_EMIH1</name>
<feature type="domain" description="Protein kinase" evidence="12">
    <location>
        <begin position="1"/>
        <end position="293"/>
    </location>
</feature>
<evidence type="ECO:0000256" key="4">
    <source>
        <dbReference type="ARBA" id="ARBA00022679"/>
    </source>
</evidence>
<evidence type="ECO:0000256" key="2">
    <source>
        <dbReference type="ARBA" id="ARBA00012425"/>
    </source>
</evidence>
<dbReference type="GO" id="GO:0007165">
    <property type="term" value="P:signal transduction"/>
    <property type="evidence" value="ECO:0007669"/>
    <property type="project" value="TreeGrafter"/>
</dbReference>
<dbReference type="FunFam" id="1.10.510.10:FF:000624">
    <property type="entry name" value="Mitogen-activated protein kinase"/>
    <property type="match status" value="1"/>
</dbReference>
<evidence type="ECO:0000256" key="10">
    <source>
        <dbReference type="PROSITE-ProRule" id="PRU10141"/>
    </source>
</evidence>
<dbReference type="GO" id="GO:0010389">
    <property type="term" value="P:regulation of G2/M transition of mitotic cell cycle"/>
    <property type="evidence" value="ECO:0007669"/>
    <property type="project" value="TreeGrafter"/>
</dbReference>
<keyword evidence="14" id="KW-1185">Reference proteome</keyword>
<reference evidence="13" key="2">
    <citation type="submission" date="2024-10" db="UniProtKB">
        <authorList>
            <consortium name="EnsemblProtists"/>
        </authorList>
    </citation>
    <scope>IDENTIFICATION</scope>
</reference>
<dbReference type="KEGG" id="ehx:EMIHUDRAFT_43845"/>
<dbReference type="GO" id="GO:0005737">
    <property type="term" value="C:cytoplasm"/>
    <property type="evidence" value="ECO:0007669"/>
    <property type="project" value="TreeGrafter"/>
</dbReference>
<dbReference type="Proteomes" id="UP000013827">
    <property type="component" value="Unassembled WGS sequence"/>
</dbReference>
<feature type="binding site" evidence="10">
    <location>
        <position position="27"/>
    </location>
    <ligand>
        <name>ATP</name>
        <dbReference type="ChEBI" id="CHEBI:30616"/>
    </ligand>
</feature>
<dbReference type="InterPro" id="IPR050108">
    <property type="entry name" value="CDK"/>
</dbReference>
<dbReference type="GO" id="GO:0010468">
    <property type="term" value="P:regulation of gene expression"/>
    <property type="evidence" value="ECO:0007669"/>
    <property type="project" value="TreeGrafter"/>
</dbReference>
<evidence type="ECO:0000313" key="13">
    <source>
        <dbReference type="EnsemblProtists" id="EOD38168"/>
    </source>
</evidence>
<evidence type="ECO:0000256" key="8">
    <source>
        <dbReference type="ARBA" id="ARBA00047811"/>
    </source>
</evidence>
<keyword evidence="3 11" id="KW-0723">Serine/threonine-protein kinase</keyword>
<dbReference type="PROSITE" id="PS00107">
    <property type="entry name" value="PROTEIN_KINASE_ATP"/>
    <property type="match status" value="1"/>
</dbReference>
<dbReference type="GO" id="GO:0000307">
    <property type="term" value="C:cyclin-dependent protein kinase holoenzyme complex"/>
    <property type="evidence" value="ECO:0007669"/>
    <property type="project" value="TreeGrafter"/>
</dbReference>
<dbReference type="GO" id="GO:0005634">
    <property type="term" value="C:nucleus"/>
    <property type="evidence" value="ECO:0007669"/>
    <property type="project" value="TreeGrafter"/>
</dbReference>
<organism evidence="13 14">
    <name type="scientific">Emiliania huxleyi (strain CCMP1516)</name>
    <dbReference type="NCBI Taxonomy" id="280463"/>
    <lineage>
        <taxon>Eukaryota</taxon>
        <taxon>Haptista</taxon>
        <taxon>Haptophyta</taxon>
        <taxon>Prymnesiophyceae</taxon>
        <taxon>Isochrysidales</taxon>
        <taxon>Noelaerhabdaceae</taxon>
        <taxon>Emiliania</taxon>
    </lineage>
</organism>
<dbReference type="OMA" id="KNFPPLM"/>
<dbReference type="PANTHER" id="PTHR24056">
    <property type="entry name" value="CELL DIVISION PROTEIN KINASE"/>
    <property type="match status" value="1"/>
</dbReference>
<dbReference type="EnsemblProtists" id="EOD38168">
    <property type="protein sequence ID" value="EOD38168"/>
    <property type="gene ID" value="EMIHUDRAFT_43845"/>
</dbReference>
<evidence type="ECO:0000256" key="1">
    <source>
        <dbReference type="ARBA" id="ARBA00006485"/>
    </source>
</evidence>
<dbReference type="SUPFAM" id="SSF56112">
    <property type="entry name" value="Protein kinase-like (PK-like)"/>
    <property type="match status" value="1"/>
</dbReference>
<dbReference type="EC" id="2.7.11.22" evidence="2"/>
<evidence type="ECO:0000313" key="14">
    <source>
        <dbReference type="Proteomes" id="UP000013827"/>
    </source>
</evidence>
<dbReference type="InterPro" id="IPR000719">
    <property type="entry name" value="Prot_kinase_dom"/>
</dbReference>
<dbReference type="Gene3D" id="1.10.510.10">
    <property type="entry name" value="Transferase(Phosphotransferase) domain 1"/>
    <property type="match status" value="1"/>
</dbReference>
<comment type="catalytic activity">
    <reaction evidence="8">
        <text>L-threonyl-[protein] + ATP = O-phospho-L-threonyl-[protein] + ADP + H(+)</text>
        <dbReference type="Rhea" id="RHEA:46608"/>
        <dbReference type="Rhea" id="RHEA-COMP:11060"/>
        <dbReference type="Rhea" id="RHEA-COMP:11605"/>
        <dbReference type="ChEBI" id="CHEBI:15378"/>
        <dbReference type="ChEBI" id="CHEBI:30013"/>
        <dbReference type="ChEBI" id="CHEBI:30616"/>
        <dbReference type="ChEBI" id="CHEBI:61977"/>
        <dbReference type="ChEBI" id="CHEBI:456216"/>
        <dbReference type="EC" id="2.7.11.22"/>
    </reaction>
</comment>
<dbReference type="eggNOG" id="KOG0594">
    <property type="taxonomic scope" value="Eukaryota"/>
</dbReference>
<dbReference type="GO" id="GO:0000082">
    <property type="term" value="P:G1/S transition of mitotic cell cycle"/>
    <property type="evidence" value="ECO:0007669"/>
    <property type="project" value="TreeGrafter"/>
</dbReference>
<dbReference type="GeneID" id="17283438"/>
<evidence type="ECO:0000256" key="11">
    <source>
        <dbReference type="RuleBase" id="RU000304"/>
    </source>
</evidence>
<evidence type="ECO:0000256" key="3">
    <source>
        <dbReference type="ARBA" id="ARBA00022527"/>
    </source>
</evidence>
<protein>
    <recommendedName>
        <fullName evidence="2">cyclin-dependent kinase</fullName>
        <ecNumber evidence="2">2.7.11.22</ecNumber>
    </recommendedName>
</protein>
<dbReference type="InterPro" id="IPR008271">
    <property type="entry name" value="Ser/Thr_kinase_AS"/>
</dbReference>
<dbReference type="RefSeq" id="XP_005790597.1">
    <property type="nucleotide sequence ID" value="XM_005790540.1"/>
</dbReference>
<comment type="similarity">
    <text evidence="1">Belongs to the protein kinase superfamily. CMGC Ser/Thr protein kinase family. CDC2/CDKX subfamily.</text>
</comment>
<dbReference type="STRING" id="2903.R1DRP5"/>